<organism evidence="2 3">
    <name type="scientific">Cordyceps javanica</name>
    <dbReference type="NCBI Taxonomy" id="43265"/>
    <lineage>
        <taxon>Eukaryota</taxon>
        <taxon>Fungi</taxon>
        <taxon>Dikarya</taxon>
        <taxon>Ascomycota</taxon>
        <taxon>Pezizomycotina</taxon>
        <taxon>Sordariomycetes</taxon>
        <taxon>Hypocreomycetidae</taxon>
        <taxon>Hypocreales</taxon>
        <taxon>Cordycipitaceae</taxon>
        <taxon>Cordyceps</taxon>
    </lineage>
</organism>
<sequence length="166" mass="18436">MSTESPATWETFYSADRGCISKGSLQTNMSSKLQMSLEVPPFGQIGFSLQIRQQLLPLGIPGVDAVYMLPRLDFKSTRSVLNTHLSYRSCRQPSSISIFNFHSYIRLQATTFSPITSGLHITTVLQSYKVKVAAVLGVLGPVTSALCFGILILWWVEYSDSLALYF</sequence>
<keyword evidence="3" id="KW-1185">Reference proteome</keyword>
<proteinExistence type="predicted"/>
<protein>
    <submittedName>
        <fullName evidence="2">Uncharacterized protein</fullName>
    </submittedName>
</protein>
<evidence type="ECO:0000313" key="3">
    <source>
        <dbReference type="Proteomes" id="UP000315783"/>
    </source>
</evidence>
<accession>A0A545VHL3</accession>
<keyword evidence="1" id="KW-1133">Transmembrane helix</keyword>
<evidence type="ECO:0000313" key="2">
    <source>
        <dbReference type="EMBL" id="TQW01214.1"/>
    </source>
</evidence>
<dbReference type="Proteomes" id="UP000315783">
    <property type="component" value="Unassembled WGS sequence"/>
</dbReference>
<comment type="caution">
    <text evidence="2">The sequence shown here is derived from an EMBL/GenBank/DDBJ whole genome shotgun (WGS) entry which is preliminary data.</text>
</comment>
<dbReference type="EMBL" id="SPUK01000001">
    <property type="protein sequence ID" value="TQW01214.1"/>
    <property type="molecule type" value="Genomic_DNA"/>
</dbReference>
<keyword evidence="1" id="KW-0472">Membrane</keyword>
<feature type="transmembrane region" description="Helical" evidence="1">
    <location>
        <begin position="132"/>
        <end position="156"/>
    </location>
</feature>
<reference evidence="2 3" key="1">
    <citation type="journal article" date="2019" name="Appl. Microbiol. Biotechnol.">
        <title>Genome sequence of Isaria javanica and comparative genome analysis insights into family S53 peptidase evolution in fungal entomopathogens.</title>
        <authorList>
            <person name="Lin R."/>
            <person name="Zhang X."/>
            <person name="Xin B."/>
            <person name="Zou M."/>
            <person name="Gao Y."/>
            <person name="Qin F."/>
            <person name="Hu Q."/>
            <person name="Xie B."/>
            <person name="Cheng X."/>
        </authorList>
    </citation>
    <scope>NUCLEOTIDE SEQUENCE [LARGE SCALE GENOMIC DNA]</scope>
    <source>
        <strain evidence="2 3">IJ1G</strain>
    </source>
</reference>
<dbReference type="AlphaFoldDB" id="A0A545VHL3"/>
<name>A0A545VHL3_9HYPO</name>
<keyword evidence="1" id="KW-0812">Transmembrane</keyword>
<evidence type="ECO:0000256" key="1">
    <source>
        <dbReference type="SAM" id="Phobius"/>
    </source>
</evidence>
<gene>
    <name evidence="2" type="ORF">IF1G_01145</name>
</gene>